<keyword evidence="3 4" id="KW-0408">Iron</keyword>
<sequence length="129" mass="13323">MQKALLSTVTKVISGASLGLLVLVSACSYSNGGDPAPCNDPTPVTYAGVISPIFDTNCRSCHGAGVYQTLGGGNDYSSYQAIKNQSARLILGCISHEAGYNPMPKGGAKISACDIARIKSWIDAGQPNN</sequence>
<dbReference type="RefSeq" id="WP_345224763.1">
    <property type="nucleotide sequence ID" value="NZ_BAABHA010000008.1"/>
</dbReference>
<dbReference type="EMBL" id="BAABHA010000008">
    <property type="protein sequence ID" value="GAA4383919.1"/>
    <property type="molecule type" value="Genomic_DNA"/>
</dbReference>
<keyword evidence="5" id="KW-0732">Signal</keyword>
<dbReference type="InterPro" id="IPR009056">
    <property type="entry name" value="Cyt_c-like_dom"/>
</dbReference>
<accession>A0ABP8J2L0</accession>
<evidence type="ECO:0000256" key="5">
    <source>
        <dbReference type="SAM" id="SignalP"/>
    </source>
</evidence>
<evidence type="ECO:0000313" key="7">
    <source>
        <dbReference type="EMBL" id="GAA4383919.1"/>
    </source>
</evidence>
<keyword evidence="2 4" id="KW-0479">Metal-binding</keyword>
<reference evidence="8" key="1">
    <citation type="journal article" date="2019" name="Int. J. Syst. Evol. Microbiol.">
        <title>The Global Catalogue of Microorganisms (GCM) 10K type strain sequencing project: providing services to taxonomists for standard genome sequencing and annotation.</title>
        <authorList>
            <consortium name="The Broad Institute Genomics Platform"/>
            <consortium name="The Broad Institute Genome Sequencing Center for Infectious Disease"/>
            <person name="Wu L."/>
            <person name="Ma J."/>
        </authorList>
    </citation>
    <scope>NUCLEOTIDE SEQUENCE [LARGE SCALE GENOMIC DNA]</scope>
    <source>
        <strain evidence="8">JCM 17924</strain>
    </source>
</reference>
<feature type="domain" description="Cytochrome c" evidence="6">
    <location>
        <begin position="45"/>
        <end position="126"/>
    </location>
</feature>
<keyword evidence="8" id="KW-1185">Reference proteome</keyword>
<evidence type="ECO:0000256" key="2">
    <source>
        <dbReference type="ARBA" id="ARBA00022723"/>
    </source>
</evidence>
<evidence type="ECO:0000313" key="8">
    <source>
        <dbReference type="Proteomes" id="UP001500454"/>
    </source>
</evidence>
<feature type="chain" id="PRO_5046498257" description="Cytochrome c domain-containing protein" evidence="5">
    <location>
        <begin position="33"/>
        <end position="129"/>
    </location>
</feature>
<protein>
    <recommendedName>
        <fullName evidence="6">Cytochrome c domain-containing protein</fullName>
    </recommendedName>
</protein>
<evidence type="ECO:0000256" key="4">
    <source>
        <dbReference type="PROSITE-ProRule" id="PRU00433"/>
    </source>
</evidence>
<gene>
    <name evidence="7" type="ORF">GCM10023186_25570</name>
</gene>
<dbReference type="Proteomes" id="UP001500454">
    <property type="component" value="Unassembled WGS sequence"/>
</dbReference>
<dbReference type="PROSITE" id="PS51257">
    <property type="entry name" value="PROKAR_LIPOPROTEIN"/>
    <property type="match status" value="1"/>
</dbReference>
<evidence type="ECO:0000259" key="6">
    <source>
        <dbReference type="PROSITE" id="PS51007"/>
    </source>
</evidence>
<evidence type="ECO:0000256" key="3">
    <source>
        <dbReference type="ARBA" id="ARBA00023004"/>
    </source>
</evidence>
<comment type="caution">
    <text evidence="7">The sequence shown here is derived from an EMBL/GenBank/DDBJ whole genome shotgun (WGS) entry which is preliminary data.</text>
</comment>
<organism evidence="7 8">
    <name type="scientific">Hymenobacter koreensis</name>
    <dbReference type="NCBI Taxonomy" id="1084523"/>
    <lineage>
        <taxon>Bacteria</taxon>
        <taxon>Pseudomonadati</taxon>
        <taxon>Bacteroidota</taxon>
        <taxon>Cytophagia</taxon>
        <taxon>Cytophagales</taxon>
        <taxon>Hymenobacteraceae</taxon>
        <taxon>Hymenobacter</taxon>
    </lineage>
</organism>
<keyword evidence="1 4" id="KW-0349">Heme</keyword>
<evidence type="ECO:0000256" key="1">
    <source>
        <dbReference type="ARBA" id="ARBA00022617"/>
    </source>
</evidence>
<dbReference type="InterPro" id="IPR036909">
    <property type="entry name" value="Cyt_c-like_dom_sf"/>
</dbReference>
<dbReference type="SUPFAM" id="SSF46626">
    <property type="entry name" value="Cytochrome c"/>
    <property type="match status" value="1"/>
</dbReference>
<feature type="signal peptide" evidence="5">
    <location>
        <begin position="1"/>
        <end position="32"/>
    </location>
</feature>
<proteinExistence type="predicted"/>
<dbReference type="Gene3D" id="1.10.760.10">
    <property type="entry name" value="Cytochrome c-like domain"/>
    <property type="match status" value="1"/>
</dbReference>
<dbReference type="PROSITE" id="PS51007">
    <property type="entry name" value="CYTC"/>
    <property type="match status" value="1"/>
</dbReference>
<name>A0ABP8J2L0_9BACT</name>